<dbReference type="EMBL" id="JARJLM010000242">
    <property type="protein sequence ID" value="MDF3834064.1"/>
    <property type="molecule type" value="Genomic_DNA"/>
</dbReference>
<feature type="non-terminal residue" evidence="1">
    <location>
        <position position="1"/>
    </location>
</feature>
<protein>
    <submittedName>
        <fullName evidence="1">Uncharacterized protein</fullName>
    </submittedName>
</protein>
<evidence type="ECO:0000313" key="1">
    <source>
        <dbReference type="EMBL" id="MDF3834064.1"/>
    </source>
</evidence>
<accession>A0ABT6AN68</accession>
<proteinExistence type="predicted"/>
<name>A0ABT6AN68_9BURK</name>
<dbReference type="Proteomes" id="UP001216674">
    <property type="component" value="Unassembled WGS sequence"/>
</dbReference>
<sequence length="132" mass="13488">RPNARAATQAGPMAAASAVRRGAAAAIGVNPAAHGGLGLERSVEERAPVGRTVAGVRLHGIAGSFSMPRVSCRFSWYSERESETLNAAAKKGNSTISGESHADLEKEAVVIAEAAVGIGRPLPARTGHPGLR</sequence>
<comment type="caution">
    <text evidence="1">The sequence shown here is derived from an EMBL/GenBank/DDBJ whole genome shotgun (WGS) entry which is preliminary data.</text>
</comment>
<organism evidence="1 2">
    <name type="scientific">Cupriavidus basilensis</name>
    <dbReference type="NCBI Taxonomy" id="68895"/>
    <lineage>
        <taxon>Bacteria</taxon>
        <taxon>Pseudomonadati</taxon>
        <taxon>Pseudomonadota</taxon>
        <taxon>Betaproteobacteria</taxon>
        <taxon>Burkholderiales</taxon>
        <taxon>Burkholderiaceae</taxon>
        <taxon>Cupriavidus</taxon>
    </lineage>
</organism>
<reference evidence="1 2" key="1">
    <citation type="submission" date="2023-03" db="EMBL/GenBank/DDBJ databases">
        <title>Draft assemblies of triclosan tolerant bacteria isolated from returned activated sludge.</title>
        <authorList>
            <person name="Van Hamelsveld S."/>
        </authorList>
    </citation>
    <scope>NUCLEOTIDE SEQUENCE [LARGE SCALE GENOMIC DNA]</scope>
    <source>
        <strain evidence="1 2">GW210010_S58</strain>
    </source>
</reference>
<gene>
    <name evidence="1" type="ORF">P3W85_14025</name>
</gene>
<keyword evidence="2" id="KW-1185">Reference proteome</keyword>
<evidence type="ECO:0000313" key="2">
    <source>
        <dbReference type="Proteomes" id="UP001216674"/>
    </source>
</evidence>